<proteinExistence type="predicted"/>
<protein>
    <submittedName>
        <fullName evidence="1">Uncharacterized protein</fullName>
    </submittedName>
</protein>
<organism evidence="1 2">
    <name type="scientific">Trichinella papuae</name>
    <dbReference type="NCBI Taxonomy" id="268474"/>
    <lineage>
        <taxon>Eukaryota</taxon>
        <taxon>Metazoa</taxon>
        <taxon>Ecdysozoa</taxon>
        <taxon>Nematoda</taxon>
        <taxon>Enoplea</taxon>
        <taxon>Dorylaimia</taxon>
        <taxon>Trichinellida</taxon>
        <taxon>Trichinellidae</taxon>
        <taxon>Trichinella</taxon>
    </lineage>
</organism>
<reference evidence="1 2" key="1">
    <citation type="submission" date="2015-01" db="EMBL/GenBank/DDBJ databases">
        <title>Evolution of Trichinella species and genotypes.</title>
        <authorList>
            <person name="Korhonen P.K."/>
            <person name="Edoardo P."/>
            <person name="Giuseppe L.R."/>
            <person name="Gasser R.B."/>
        </authorList>
    </citation>
    <scope>NUCLEOTIDE SEQUENCE [LARGE SCALE GENOMIC DNA]</scope>
    <source>
        <strain evidence="1">ISS1980</strain>
    </source>
</reference>
<dbReference type="EMBL" id="JYDO01000276">
    <property type="protein sequence ID" value="KRZ65976.1"/>
    <property type="molecule type" value="Genomic_DNA"/>
</dbReference>
<dbReference type="AlphaFoldDB" id="A0A0V1M2Q6"/>
<evidence type="ECO:0000313" key="2">
    <source>
        <dbReference type="Proteomes" id="UP000054843"/>
    </source>
</evidence>
<name>A0A0V1M2Q6_9BILA</name>
<keyword evidence="2" id="KW-1185">Reference proteome</keyword>
<accession>A0A0V1M2Q6</accession>
<comment type="caution">
    <text evidence="1">The sequence shown here is derived from an EMBL/GenBank/DDBJ whole genome shotgun (WGS) entry which is preliminary data.</text>
</comment>
<evidence type="ECO:0000313" key="1">
    <source>
        <dbReference type="EMBL" id="KRZ65976.1"/>
    </source>
</evidence>
<dbReference type="Proteomes" id="UP000054843">
    <property type="component" value="Unassembled WGS sequence"/>
</dbReference>
<sequence>MHNKSNFFVDMRMDFLKDVQNALKVEEVRLFNSIESLLPAYALPVPVGRASYSTTTALCHLYCPAKPES</sequence>
<gene>
    <name evidence="1" type="ORF">T10_11683</name>
</gene>